<protein>
    <submittedName>
        <fullName evidence="1">Uncharacterized protein</fullName>
    </submittedName>
</protein>
<dbReference type="EMBL" id="JAGGLB010000042">
    <property type="protein sequence ID" value="MBP1995983.1"/>
    <property type="molecule type" value="Genomic_DNA"/>
</dbReference>
<dbReference type="Proteomes" id="UP001519287">
    <property type="component" value="Unassembled WGS sequence"/>
</dbReference>
<keyword evidence="2" id="KW-1185">Reference proteome</keyword>
<gene>
    <name evidence="1" type="ORF">J2Z66_007627</name>
</gene>
<sequence length="41" mass="4869">MQKKIIQIFLYFCERAFISKEVKNGHTDYWGKQGIRVLAHA</sequence>
<organism evidence="1 2">
    <name type="scientific">Paenibacillus eucommiae</name>
    <dbReference type="NCBI Taxonomy" id="1355755"/>
    <lineage>
        <taxon>Bacteria</taxon>
        <taxon>Bacillati</taxon>
        <taxon>Bacillota</taxon>
        <taxon>Bacilli</taxon>
        <taxon>Bacillales</taxon>
        <taxon>Paenibacillaceae</taxon>
        <taxon>Paenibacillus</taxon>
    </lineage>
</organism>
<accession>A0ABS4J832</accession>
<evidence type="ECO:0000313" key="1">
    <source>
        <dbReference type="EMBL" id="MBP1995983.1"/>
    </source>
</evidence>
<evidence type="ECO:0000313" key="2">
    <source>
        <dbReference type="Proteomes" id="UP001519287"/>
    </source>
</evidence>
<proteinExistence type="predicted"/>
<name>A0ABS4J832_9BACL</name>
<reference evidence="1 2" key="1">
    <citation type="submission" date="2021-03" db="EMBL/GenBank/DDBJ databases">
        <title>Genomic Encyclopedia of Type Strains, Phase IV (KMG-IV): sequencing the most valuable type-strain genomes for metagenomic binning, comparative biology and taxonomic classification.</title>
        <authorList>
            <person name="Goeker M."/>
        </authorList>
    </citation>
    <scope>NUCLEOTIDE SEQUENCE [LARGE SCALE GENOMIC DNA]</scope>
    <source>
        <strain evidence="1 2">DSM 26048</strain>
    </source>
</reference>
<comment type="caution">
    <text evidence="1">The sequence shown here is derived from an EMBL/GenBank/DDBJ whole genome shotgun (WGS) entry which is preliminary data.</text>
</comment>